<reference evidence="3" key="1">
    <citation type="journal article" date="2019" name="Int. J. Syst. Evol. Microbiol.">
        <title>The Global Catalogue of Microorganisms (GCM) 10K type strain sequencing project: providing services to taxonomists for standard genome sequencing and annotation.</title>
        <authorList>
            <consortium name="The Broad Institute Genomics Platform"/>
            <consortium name="The Broad Institute Genome Sequencing Center for Infectious Disease"/>
            <person name="Wu L."/>
            <person name="Ma J."/>
        </authorList>
    </citation>
    <scope>NUCLEOTIDE SEQUENCE [LARGE SCALE GENOMIC DNA]</scope>
    <source>
        <strain evidence="3">KCTC 32514</strain>
    </source>
</reference>
<keyword evidence="1" id="KW-0472">Membrane</keyword>
<gene>
    <name evidence="2" type="ORF">ACFS29_00550</name>
</gene>
<evidence type="ECO:0000313" key="3">
    <source>
        <dbReference type="Proteomes" id="UP001597548"/>
    </source>
</evidence>
<organism evidence="2 3">
    <name type="scientific">Psychroserpens luteus</name>
    <dbReference type="NCBI Taxonomy" id="1434066"/>
    <lineage>
        <taxon>Bacteria</taxon>
        <taxon>Pseudomonadati</taxon>
        <taxon>Bacteroidota</taxon>
        <taxon>Flavobacteriia</taxon>
        <taxon>Flavobacteriales</taxon>
        <taxon>Flavobacteriaceae</taxon>
        <taxon>Psychroserpens</taxon>
    </lineage>
</organism>
<feature type="transmembrane region" description="Helical" evidence="1">
    <location>
        <begin position="21"/>
        <end position="39"/>
    </location>
</feature>
<keyword evidence="1" id="KW-1133">Transmembrane helix</keyword>
<dbReference type="EMBL" id="JBHUOS010000001">
    <property type="protein sequence ID" value="MFD2914113.1"/>
    <property type="molecule type" value="Genomic_DNA"/>
</dbReference>
<protein>
    <submittedName>
        <fullName evidence="2">Uncharacterized protein</fullName>
    </submittedName>
</protein>
<accession>A0ABW5ZM99</accession>
<comment type="caution">
    <text evidence="2">The sequence shown here is derived from an EMBL/GenBank/DDBJ whole genome shotgun (WGS) entry which is preliminary data.</text>
</comment>
<keyword evidence="1" id="KW-0812">Transmembrane</keyword>
<dbReference type="RefSeq" id="WP_194507203.1">
    <property type="nucleotide sequence ID" value="NZ_JADILU010000002.1"/>
</dbReference>
<name>A0ABW5ZM99_9FLAO</name>
<dbReference type="Proteomes" id="UP001597548">
    <property type="component" value="Unassembled WGS sequence"/>
</dbReference>
<sequence>MKNNFIPSFDKNCKTETSFKTVLITLNIVMFFIFNMTTAQDTVKAHDTISNKISVDDEYTPFSIGAHLKNMHTWHGFVVHPGAVIATSLEYNSKNKKFTFGFWGGASFSTTDVKNINTGENESAYYKEVSIYTKYRFSDKFFIEVVTHNNFTGVEERGDELHYWSYDKTQGYNFVDLNFGYNVTPNTLLYLATIIGGGSGDYEVQADGELKDSWTHYFEVKSKVWQNKDSNLSLFAGGAWSFITDKTFYTEGAGNVINVGATFNKQFSVLKHNVPVDVTLMWNPEQERTVIQLDVTLF</sequence>
<proteinExistence type="predicted"/>
<keyword evidence="3" id="KW-1185">Reference proteome</keyword>
<evidence type="ECO:0000256" key="1">
    <source>
        <dbReference type="SAM" id="Phobius"/>
    </source>
</evidence>
<evidence type="ECO:0000313" key="2">
    <source>
        <dbReference type="EMBL" id="MFD2914113.1"/>
    </source>
</evidence>